<organism evidence="2 3">
    <name type="scientific">Prauserella shujinwangii</name>
    <dbReference type="NCBI Taxonomy" id="1453103"/>
    <lineage>
        <taxon>Bacteria</taxon>
        <taxon>Bacillati</taxon>
        <taxon>Actinomycetota</taxon>
        <taxon>Actinomycetes</taxon>
        <taxon>Pseudonocardiales</taxon>
        <taxon>Pseudonocardiaceae</taxon>
        <taxon>Prauserella</taxon>
    </lineage>
</organism>
<reference evidence="2 3" key="1">
    <citation type="submission" date="2018-03" db="EMBL/GenBank/DDBJ databases">
        <title>Genomic Encyclopedia of Type Strains, Phase III (KMG-III): the genomes of soil and plant-associated and newly described type strains.</title>
        <authorList>
            <person name="Whitman W."/>
        </authorList>
    </citation>
    <scope>NUCLEOTIDE SEQUENCE [LARGE SCALE GENOMIC DNA]</scope>
    <source>
        <strain evidence="2 3">CGMCC 4.7125</strain>
    </source>
</reference>
<comment type="caution">
    <text evidence="2">The sequence shown here is derived from an EMBL/GenBank/DDBJ whole genome shotgun (WGS) entry which is preliminary data.</text>
</comment>
<dbReference type="Gene3D" id="3.30.70.120">
    <property type="match status" value="1"/>
</dbReference>
<dbReference type="Proteomes" id="UP000238362">
    <property type="component" value="Unassembled WGS sequence"/>
</dbReference>
<dbReference type="GO" id="GO:0005507">
    <property type="term" value="F:copper ion binding"/>
    <property type="evidence" value="ECO:0007669"/>
    <property type="project" value="TreeGrafter"/>
</dbReference>
<dbReference type="InterPro" id="IPR015867">
    <property type="entry name" value="N-reg_PII/ATP_PRibTrfase_C"/>
</dbReference>
<accession>A0A2T0M2U7</accession>
<name>A0A2T0M2U7_9PSEU</name>
<comment type="similarity">
    <text evidence="1">Belongs to the CutA family.</text>
</comment>
<dbReference type="GO" id="GO:0010038">
    <property type="term" value="P:response to metal ion"/>
    <property type="evidence" value="ECO:0007669"/>
    <property type="project" value="InterPro"/>
</dbReference>
<proteinExistence type="inferred from homology"/>
<evidence type="ECO:0000313" key="3">
    <source>
        <dbReference type="Proteomes" id="UP000238362"/>
    </source>
</evidence>
<dbReference type="EMBL" id="PVNH01000001">
    <property type="protein sequence ID" value="PRX51073.1"/>
    <property type="molecule type" value="Genomic_DNA"/>
</dbReference>
<dbReference type="InterPro" id="IPR004323">
    <property type="entry name" value="Ion_tolerance_CutA"/>
</dbReference>
<dbReference type="PANTHER" id="PTHR23419:SF8">
    <property type="entry name" value="FI09726P"/>
    <property type="match status" value="1"/>
</dbReference>
<sequence>MRAVSRWCFVQRRTLSLMVDHLSVTTTTPDRNSAAQLAASAVRAKLAATAQVHGPVANFFWHLGEEGQGEEWLAVFKTTSERYPELEAHLIAEHPWENPEVTAVTLAAGSAGYLAWIERATTPNAS</sequence>
<protein>
    <submittedName>
        <fullName evidence="2">Divalent cation tolerance protein</fullName>
    </submittedName>
</protein>
<dbReference type="SUPFAM" id="SSF54913">
    <property type="entry name" value="GlnB-like"/>
    <property type="match status" value="1"/>
</dbReference>
<dbReference type="InterPro" id="IPR011322">
    <property type="entry name" value="N-reg_PII-like_a/b"/>
</dbReference>
<evidence type="ECO:0000313" key="2">
    <source>
        <dbReference type="EMBL" id="PRX51073.1"/>
    </source>
</evidence>
<gene>
    <name evidence="2" type="ORF">B0I33_101226</name>
</gene>
<dbReference type="AlphaFoldDB" id="A0A2T0M2U7"/>
<dbReference type="PANTHER" id="PTHR23419">
    <property type="entry name" value="DIVALENT CATION TOLERANCE CUTA-RELATED"/>
    <property type="match status" value="1"/>
</dbReference>
<dbReference type="Pfam" id="PF03091">
    <property type="entry name" value="CutA1"/>
    <property type="match status" value="1"/>
</dbReference>
<evidence type="ECO:0000256" key="1">
    <source>
        <dbReference type="ARBA" id="ARBA00010169"/>
    </source>
</evidence>
<keyword evidence="3" id="KW-1185">Reference proteome</keyword>